<organism evidence="7 8">
    <name type="scientific">Leptidea sinapis</name>
    <dbReference type="NCBI Taxonomy" id="189913"/>
    <lineage>
        <taxon>Eukaryota</taxon>
        <taxon>Metazoa</taxon>
        <taxon>Ecdysozoa</taxon>
        <taxon>Arthropoda</taxon>
        <taxon>Hexapoda</taxon>
        <taxon>Insecta</taxon>
        <taxon>Pterygota</taxon>
        <taxon>Neoptera</taxon>
        <taxon>Endopterygota</taxon>
        <taxon>Lepidoptera</taxon>
        <taxon>Glossata</taxon>
        <taxon>Ditrysia</taxon>
        <taxon>Papilionoidea</taxon>
        <taxon>Pieridae</taxon>
        <taxon>Dismorphiinae</taxon>
        <taxon>Leptidea</taxon>
    </lineage>
</organism>
<evidence type="ECO:0000256" key="1">
    <source>
        <dbReference type="ARBA" id="ARBA00004141"/>
    </source>
</evidence>
<feature type="non-terminal residue" evidence="7">
    <location>
        <position position="123"/>
    </location>
</feature>
<evidence type="ECO:0000313" key="8">
    <source>
        <dbReference type="Proteomes" id="UP000324832"/>
    </source>
</evidence>
<dbReference type="GO" id="GO:0016020">
    <property type="term" value="C:membrane"/>
    <property type="evidence" value="ECO:0007669"/>
    <property type="project" value="UniProtKB-SubCell"/>
</dbReference>
<dbReference type="AlphaFoldDB" id="A0A5E4QXL2"/>
<sequence>MKFMRILLPITICCVAIVGDYIVLKCKYSESFLFRAISDNTVHALIGMLSAMLFMDGIDLTKQAYFYNVAFCTIISSFIDLDHFLVAKSVYIKLYIPKVKHIFTDIYDNNSIYKSPHTGLYKE</sequence>
<reference evidence="7 8" key="1">
    <citation type="submission" date="2017-07" db="EMBL/GenBank/DDBJ databases">
        <authorList>
            <person name="Talla V."/>
            <person name="Backstrom N."/>
        </authorList>
    </citation>
    <scope>NUCLEOTIDE SEQUENCE [LARGE SCALE GENOMIC DNA]</scope>
</reference>
<name>A0A5E4QXL2_9NEOP</name>
<evidence type="ECO:0000256" key="5">
    <source>
        <dbReference type="ARBA" id="ARBA00023136"/>
    </source>
</evidence>
<dbReference type="PANTHER" id="PTHR13628:SF1">
    <property type="entry name" value="TRANSMEMBRANE PROTEIN 267"/>
    <property type="match status" value="1"/>
</dbReference>
<dbReference type="PANTHER" id="PTHR13628">
    <property type="entry name" value="TRANSMEMBRANE PROTEIN 267"/>
    <property type="match status" value="1"/>
</dbReference>
<dbReference type="Proteomes" id="UP000324832">
    <property type="component" value="Unassembled WGS sequence"/>
</dbReference>
<evidence type="ECO:0000256" key="2">
    <source>
        <dbReference type="ARBA" id="ARBA00013977"/>
    </source>
</evidence>
<keyword evidence="5 6" id="KW-0472">Membrane</keyword>
<dbReference type="InterPro" id="IPR026572">
    <property type="entry name" value="TMEM267"/>
</dbReference>
<protein>
    <recommendedName>
        <fullName evidence="2">Transmembrane protein 267</fullName>
    </recommendedName>
</protein>
<dbReference type="EMBL" id="FZQP02006466">
    <property type="protein sequence ID" value="VVD02952.1"/>
    <property type="molecule type" value="Genomic_DNA"/>
</dbReference>
<evidence type="ECO:0000313" key="7">
    <source>
        <dbReference type="EMBL" id="VVD02952.1"/>
    </source>
</evidence>
<feature type="transmembrane region" description="Helical" evidence="6">
    <location>
        <begin position="64"/>
        <end position="86"/>
    </location>
</feature>
<evidence type="ECO:0000256" key="3">
    <source>
        <dbReference type="ARBA" id="ARBA00022692"/>
    </source>
</evidence>
<evidence type="ECO:0000256" key="6">
    <source>
        <dbReference type="SAM" id="Phobius"/>
    </source>
</evidence>
<gene>
    <name evidence="7" type="ORF">LSINAPIS_LOCUS13051</name>
</gene>
<feature type="transmembrane region" description="Helical" evidence="6">
    <location>
        <begin position="6"/>
        <end position="24"/>
    </location>
</feature>
<comment type="subcellular location">
    <subcellularLocation>
        <location evidence="1">Membrane</location>
        <topology evidence="1">Multi-pass membrane protein</topology>
    </subcellularLocation>
</comment>
<proteinExistence type="predicted"/>
<keyword evidence="4 6" id="KW-1133">Transmembrane helix</keyword>
<accession>A0A5E4QXL2</accession>
<evidence type="ECO:0000256" key="4">
    <source>
        <dbReference type="ARBA" id="ARBA00022989"/>
    </source>
</evidence>
<keyword evidence="8" id="KW-1185">Reference proteome</keyword>
<keyword evidence="3 6" id="KW-0812">Transmembrane</keyword>